<dbReference type="STRING" id="1167006.UWK_02809"/>
<comment type="function">
    <text evidence="8">An essential GTPase which binds GTP, GDP and possibly (p)ppGpp with moderate affinity, with high nucleotide exchange rates and a fairly low GTP hydrolysis rate. Plays a role in control of the cell cycle, stress response, ribosome biogenesis and in those bacteria that undergo differentiation, in morphogenesis control.</text>
</comment>
<accession>M1PIC1</accession>
<evidence type="ECO:0000256" key="3">
    <source>
        <dbReference type="ARBA" id="ARBA00022723"/>
    </source>
</evidence>
<dbReference type="InterPro" id="IPR006073">
    <property type="entry name" value="GTP-bd"/>
</dbReference>
<sequence length="346" mass="37317">MAFVDQAKFHVKAGDGGNGCVSFRREKYVPKGGPDGGDGGRGGDVIIQCTSNLQSLIDFRYRSHFKAERGVHGKGKDMHGRKGKSCYLQVPLGSVIKSAETGEILADLREEGDQYVAAHGGKGGAGNPHFASGTNRTPRIAKKGQEGEEMWLFIELKLIADIGLVGLPNAGKSTLLSQLSAANPKVASYPFTTLEPQLGVLHLKHMESCIIADIPGLIEGAHEGVGLGFTFLRHIERTRILLHILDGSSEKALDEYHVVENELEAYNKELVDRTTLVVLNKADIAEPDHLKSLKKSLEKKGLQVAIISGLTGQGIEELKATLADVLDKLNNPATNQSADDKQYGIH</sequence>
<dbReference type="HOGENOM" id="CLU_011747_2_0_7"/>
<dbReference type="EMBL" id="CP003985">
    <property type="protein sequence ID" value="AGF79340.1"/>
    <property type="molecule type" value="Genomic_DNA"/>
</dbReference>
<evidence type="ECO:0000256" key="2">
    <source>
        <dbReference type="ARBA" id="ARBA00022490"/>
    </source>
</evidence>
<dbReference type="PIRSF" id="PIRSF002401">
    <property type="entry name" value="GTP_bd_Obg/CgtA"/>
    <property type="match status" value="1"/>
</dbReference>
<dbReference type="PROSITE" id="PS51883">
    <property type="entry name" value="OBG"/>
    <property type="match status" value="1"/>
</dbReference>
<dbReference type="NCBIfam" id="NF008955">
    <property type="entry name" value="PRK12297.1"/>
    <property type="match status" value="1"/>
</dbReference>
<keyword evidence="6 8" id="KW-0460">Magnesium</keyword>
<dbReference type="GO" id="GO:0005737">
    <property type="term" value="C:cytoplasm"/>
    <property type="evidence" value="ECO:0007669"/>
    <property type="project" value="UniProtKB-SubCell"/>
</dbReference>
<dbReference type="NCBIfam" id="NF008956">
    <property type="entry name" value="PRK12299.1"/>
    <property type="match status" value="1"/>
</dbReference>
<feature type="binding site" evidence="8">
    <location>
        <position position="173"/>
    </location>
    <ligand>
        <name>Mg(2+)</name>
        <dbReference type="ChEBI" id="CHEBI:18420"/>
    </ligand>
</feature>
<dbReference type="InterPro" id="IPR027417">
    <property type="entry name" value="P-loop_NTPase"/>
</dbReference>
<feature type="domain" description="Obg" evidence="10">
    <location>
        <begin position="1"/>
        <end position="159"/>
    </location>
</feature>
<evidence type="ECO:0000259" key="9">
    <source>
        <dbReference type="PROSITE" id="PS51710"/>
    </source>
</evidence>
<dbReference type="PANTHER" id="PTHR11702">
    <property type="entry name" value="DEVELOPMENTALLY REGULATED GTP-BINDING PROTEIN-RELATED"/>
    <property type="match status" value="1"/>
</dbReference>
<feature type="binding site" evidence="8">
    <location>
        <begin position="191"/>
        <end position="195"/>
    </location>
    <ligand>
        <name>GTP</name>
        <dbReference type="ChEBI" id="CHEBI:37565"/>
    </ligand>
</feature>
<dbReference type="HAMAP" id="MF_01454">
    <property type="entry name" value="GTPase_Obg"/>
    <property type="match status" value="1"/>
</dbReference>
<dbReference type="FunFam" id="2.70.210.12:FF:000001">
    <property type="entry name" value="GTPase Obg"/>
    <property type="match status" value="1"/>
</dbReference>
<dbReference type="NCBIfam" id="TIGR02729">
    <property type="entry name" value="Obg_CgtA"/>
    <property type="match status" value="1"/>
</dbReference>
<dbReference type="InterPro" id="IPR031167">
    <property type="entry name" value="G_OBG"/>
</dbReference>
<evidence type="ECO:0000313" key="11">
    <source>
        <dbReference type="EMBL" id="AGF79340.1"/>
    </source>
</evidence>
<dbReference type="PRINTS" id="PR00326">
    <property type="entry name" value="GTP1OBG"/>
</dbReference>
<protein>
    <recommendedName>
        <fullName evidence="8">GTPase Obg</fullName>
        <ecNumber evidence="8">3.6.5.-</ecNumber>
    </recommendedName>
    <alternativeName>
        <fullName evidence="8">GTP-binding protein Obg</fullName>
    </alternativeName>
</protein>
<dbReference type="Gene3D" id="2.70.210.12">
    <property type="entry name" value="GTP1/OBG domain"/>
    <property type="match status" value="1"/>
</dbReference>
<dbReference type="GO" id="GO:0005525">
    <property type="term" value="F:GTP binding"/>
    <property type="evidence" value="ECO:0007669"/>
    <property type="project" value="UniProtKB-UniRule"/>
</dbReference>
<evidence type="ECO:0000256" key="5">
    <source>
        <dbReference type="ARBA" id="ARBA00022801"/>
    </source>
</evidence>
<evidence type="ECO:0000256" key="7">
    <source>
        <dbReference type="ARBA" id="ARBA00023134"/>
    </source>
</evidence>
<keyword evidence="3 8" id="KW-0479">Metal-binding</keyword>
<dbReference type="OrthoDB" id="9807318at2"/>
<dbReference type="GO" id="GO:0000287">
    <property type="term" value="F:magnesium ion binding"/>
    <property type="evidence" value="ECO:0007669"/>
    <property type="project" value="InterPro"/>
</dbReference>
<proteinExistence type="inferred from homology"/>
<comment type="cofactor">
    <cofactor evidence="8">
        <name>Mg(2+)</name>
        <dbReference type="ChEBI" id="CHEBI:18420"/>
    </cofactor>
</comment>
<keyword evidence="4 8" id="KW-0547">Nucleotide-binding</keyword>
<dbReference type="CDD" id="cd01898">
    <property type="entry name" value="Obg"/>
    <property type="match status" value="1"/>
</dbReference>
<dbReference type="PROSITE" id="PS51710">
    <property type="entry name" value="G_OBG"/>
    <property type="match status" value="1"/>
</dbReference>
<feature type="binding site" evidence="8">
    <location>
        <begin position="213"/>
        <end position="216"/>
    </location>
    <ligand>
        <name>GTP</name>
        <dbReference type="ChEBI" id="CHEBI:37565"/>
    </ligand>
</feature>
<gene>
    <name evidence="8" type="primary">obg</name>
    <name evidence="11" type="ordered locus">UWK_02809</name>
</gene>
<dbReference type="KEGG" id="dsf:UWK_02809"/>
<feature type="binding site" evidence="8">
    <location>
        <position position="193"/>
    </location>
    <ligand>
        <name>Mg(2+)</name>
        <dbReference type="ChEBI" id="CHEBI:18420"/>
    </ligand>
</feature>
<comment type="subunit">
    <text evidence="8">Monomer.</text>
</comment>
<dbReference type="Pfam" id="PF01926">
    <property type="entry name" value="MMR_HSR1"/>
    <property type="match status" value="1"/>
</dbReference>
<dbReference type="SUPFAM" id="SSF52540">
    <property type="entry name" value="P-loop containing nucleoside triphosphate hydrolases"/>
    <property type="match status" value="1"/>
</dbReference>
<name>M1PIC1_DESSD</name>
<comment type="similarity">
    <text evidence="1 8">Belongs to the TRAFAC class OBG-HflX-like GTPase superfamily. OBG GTPase family.</text>
</comment>
<dbReference type="InterPro" id="IPR006169">
    <property type="entry name" value="GTP1_OBG_dom"/>
</dbReference>
<evidence type="ECO:0000259" key="10">
    <source>
        <dbReference type="PROSITE" id="PS51883"/>
    </source>
</evidence>
<keyword evidence="7 8" id="KW-0342">GTP-binding</keyword>
<dbReference type="Gene3D" id="3.40.50.300">
    <property type="entry name" value="P-loop containing nucleotide triphosphate hydrolases"/>
    <property type="match status" value="1"/>
</dbReference>
<evidence type="ECO:0000256" key="1">
    <source>
        <dbReference type="ARBA" id="ARBA00007699"/>
    </source>
</evidence>
<comment type="subcellular location">
    <subcellularLocation>
        <location evidence="8">Cytoplasm</location>
    </subcellularLocation>
</comment>
<dbReference type="GO" id="GO:0042254">
    <property type="term" value="P:ribosome biogenesis"/>
    <property type="evidence" value="ECO:0007669"/>
    <property type="project" value="UniProtKB-UniRule"/>
</dbReference>
<evidence type="ECO:0000256" key="8">
    <source>
        <dbReference type="HAMAP-Rule" id="MF_01454"/>
    </source>
</evidence>
<dbReference type="GO" id="GO:0043022">
    <property type="term" value="F:ribosome binding"/>
    <property type="evidence" value="ECO:0007669"/>
    <property type="project" value="UniProtKB-ARBA"/>
</dbReference>
<dbReference type="AlphaFoldDB" id="M1PIC1"/>
<evidence type="ECO:0000313" key="12">
    <source>
        <dbReference type="Proteomes" id="UP000011721"/>
    </source>
</evidence>
<dbReference type="InterPro" id="IPR036726">
    <property type="entry name" value="GTP1_OBG_dom_sf"/>
</dbReference>
<keyword evidence="12" id="KW-1185">Reference proteome</keyword>
<keyword evidence="2 8" id="KW-0963">Cytoplasm</keyword>
<feature type="binding site" evidence="8">
    <location>
        <begin position="166"/>
        <end position="173"/>
    </location>
    <ligand>
        <name>GTP</name>
        <dbReference type="ChEBI" id="CHEBI:37565"/>
    </ligand>
</feature>
<dbReference type="EC" id="3.6.5.-" evidence="8"/>
<evidence type="ECO:0000256" key="4">
    <source>
        <dbReference type="ARBA" id="ARBA00022741"/>
    </source>
</evidence>
<feature type="domain" description="OBG-type G" evidence="9">
    <location>
        <begin position="160"/>
        <end position="327"/>
    </location>
</feature>
<dbReference type="PATRIC" id="fig|1167006.5.peg.3034"/>
<dbReference type="SUPFAM" id="SSF82051">
    <property type="entry name" value="Obg GTP-binding protein N-terminal domain"/>
    <property type="match status" value="1"/>
</dbReference>
<dbReference type="Proteomes" id="UP000011721">
    <property type="component" value="Chromosome"/>
</dbReference>
<dbReference type="RefSeq" id="WP_015405026.1">
    <property type="nucleotide sequence ID" value="NC_020304.1"/>
</dbReference>
<feature type="binding site" evidence="8">
    <location>
        <begin position="280"/>
        <end position="283"/>
    </location>
    <ligand>
        <name>GTP</name>
        <dbReference type="ChEBI" id="CHEBI:37565"/>
    </ligand>
</feature>
<dbReference type="eggNOG" id="COG0536">
    <property type="taxonomic scope" value="Bacteria"/>
</dbReference>
<feature type="binding site" evidence="8">
    <location>
        <begin position="308"/>
        <end position="310"/>
    </location>
    <ligand>
        <name>GTP</name>
        <dbReference type="ChEBI" id="CHEBI:37565"/>
    </ligand>
</feature>
<reference evidence="12" key="1">
    <citation type="journal article" date="2013" name="Stand. Genomic Sci.">
        <title>Complete genome sequence of Desulfocapsa sulfexigens, a marine deltaproteobacterium specialized in disproportionating inorganic sulfur compounds.</title>
        <authorList>
            <person name="Finster K.W."/>
            <person name="Kjeldsen K.U."/>
            <person name="Kube M."/>
            <person name="Reinhardt R."/>
            <person name="Mussmann M."/>
            <person name="Amann R."/>
            <person name="Schreiber L."/>
        </authorList>
    </citation>
    <scope>NUCLEOTIDE SEQUENCE [LARGE SCALE GENOMIC DNA]</scope>
    <source>
        <strain evidence="12">DSM 10523 / SB164P1</strain>
    </source>
</reference>
<organism evidence="11 12">
    <name type="scientific">Desulfocapsa sulfexigens (strain DSM 10523 / SB164P1)</name>
    <dbReference type="NCBI Taxonomy" id="1167006"/>
    <lineage>
        <taxon>Bacteria</taxon>
        <taxon>Pseudomonadati</taxon>
        <taxon>Thermodesulfobacteriota</taxon>
        <taxon>Desulfobulbia</taxon>
        <taxon>Desulfobulbales</taxon>
        <taxon>Desulfocapsaceae</taxon>
        <taxon>Desulfocapsa</taxon>
    </lineage>
</organism>
<dbReference type="PROSITE" id="PS00905">
    <property type="entry name" value="GTP1_OBG"/>
    <property type="match status" value="1"/>
</dbReference>
<dbReference type="InterPro" id="IPR045086">
    <property type="entry name" value="OBG_GTPase"/>
</dbReference>
<dbReference type="InterPro" id="IPR014100">
    <property type="entry name" value="GTP-bd_Obg/CgtA"/>
</dbReference>
<keyword evidence="5 8" id="KW-0378">Hydrolase</keyword>
<dbReference type="Pfam" id="PF01018">
    <property type="entry name" value="GTP1_OBG"/>
    <property type="match status" value="1"/>
</dbReference>
<dbReference type="InterPro" id="IPR006074">
    <property type="entry name" value="GTP1-OBG_CS"/>
</dbReference>
<dbReference type="GO" id="GO:0003924">
    <property type="term" value="F:GTPase activity"/>
    <property type="evidence" value="ECO:0007669"/>
    <property type="project" value="UniProtKB-UniRule"/>
</dbReference>
<evidence type="ECO:0000256" key="6">
    <source>
        <dbReference type="ARBA" id="ARBA00022842"/>
    </source>
</evidence>
<dbReference type="PANTHER" id="PTHR11702:SF31">
    <property type="entry name" value="MITOCHONDRIAL RIBOSOME-ASSOCIATED GTPASE 2"/>
    <property type="match status" value="1"/>
</dbReference>